<reference evidence="7 8" key="1">
    <citation type="submission" date="2018-04" db="EMBL/GenBank/DDBJ databases">
        <authorList>
            <person name="Huttner S."/>
            <person name="Dainat J."/>
        </authorList>
    </citation>
    <scope>NUCLEOTIDE SEQUENCE [LARGE SCALE GENOMIC DNA]</scope>
</reference>
<evidence type="ECO:0000256" key="6">
    <source>
        <dbReference type="SAM" id="Phobius"/>
    </source>
</evidence>
<dbReference type="PANTHER" id="PTHR31859:SF1">
    <property type="entry name" value="TETRATRICOPEPTIDE REPEAT PROTEIN 39C"/>
    <property type="match status" value="1"/>
</dbReference>
<feature type="compositionally biased region" description="Basic and acidic residues" evidence="5">
    <location>
        <begin position="119"/>
        <end position="134"/>
    </location>
</feature>
<dbReference type="InterPro" id="IPR019412">
    <property type="entry name" value="IML2/TPR_39"/>
</dbReference>
<dbReference type="GO" id="GO:0005829">
    <property type="term" value="C:cytosol"/>
    <property type="evidence" value="ECO:0007669"/>
    <property type="project" value="TreeGrafter"/>
</dbReference>
<protein>
    <recommendedName>
        <fullName evidence="2">Inclusion body clearance protein IML2</fullName>
    </recommendedName>
    <alternativeName>
        <fullName evidence="3">Inclusion body clearance protein iml2</fullName>
    </alternativeName>
</protein>
<feature type="region of interest" description="Disordered" evidence="5">
    <location>
        <begin position="267"/>
        <end position="306"/>
    </location>
</feature>
<dbReference type="AlphaFoldDB" id="A0A3S4F5R8"/>
<evidence type="ECO:0000256" key="5">
    <source>
        <dbReference type="SAM" id="MobiDB-lite"/>
    </source>
</evidence>
<gene>
    <name evidence="7" type="ORF">TT172_LOCUS7793</name>
</gene>
<feature type="region of interest" description="Disordered" evidence="5">
    <location>
        <begin position="1"/>
        <end position="51"/>
    </location>
</feature>
<dbReference type="Pfam" id="PF10300">
    <property type="entry name" value="Iml2-TPR_39"/>
    <property type="match status" value="1"/>
</dbReference>
<feature type="compositionally biased region" description="Low complexity" evidence="5">
    <location>
        <begin position="11"/>
        <end position="34"/>
    </location>
</feature>
<comment type="function">
    <text evidence="4">Inclusion body (IB) resident protein that interacts strongly with lipid droplet (LD) proteins. Involved in LD-mediated IB clearing after protein folding stress, probably by enabling access to the IBs of an LD-stored soluble sterol derivative that acts as a chaperone in inclusion clearing.</text>
</comment>
<evidence type="ECO:0000313" key="8">
    <source>
        <dbReference type="Proteomes" id="UP000289323"/>
    </source>
</evidence>
<comment type="subunit">
    <text evidence="1">Interacts with lipid droplet proteins.</text>
</comment>
<keyword evidence="6" id="KW-1133">Transmembrane helix</keyword>
<sequence>MSALRSWFRGSAAAPNPKPSLKSSSPAQSPTASTGTLNGRSKPPATPTQQEARDIEDAMAAAGLIMNDDIDGAEARLRLREDSSTFHQLGLGVSTFMRSILGFEKDIMTEAATRLTETENRAWSDMKKEQKAAEKSGTGSGAGTGYWYSKPATATLNAAGDGDGDERWSKIYPPGSEFALVQAEAQLMNAVVGVMHESLTEAIKGFYKLRKAYITLDGIIEAEARYLSSIGHGTEKRIASARKPSFSEDPMPGAFDESEFVDLEEPQTPKIQGTDEGDGESVQAVRDASEAPTREERKPDVEPTTELDEKLAELSVVQDLETIPVSLPPSNHGLENGTRTPGSIHLDQLNTSGADKGLFRSTVDIFVHSGANMCFGILLLLLSMVPPAFSRLLYIIGFKGDRDRGIKMLWQSTKFPNINGAMAGLVLLNYYNTFLGMADILPPEHDLDDTAADSDGSNSSGTADSDIPTISYPKEKCTALLAAMRERYPDSRLWKLEEARMLANSRRLDEAIALLASNTDSKMRQITALNNFELSMSSMYVLDWPAMRDNFLRCVELNSWSHALYYYIAGCAELEMYRDAAHAAQQAGEDVGPEEKSVLRTEAQKHKRLAEEYLRKAPTVAGRKRFMARQLPFEVFVCRKLQKWEERAKALGLELADAVAVSPAMEMIYLWNGSKRMPPKYLEKARGLLAWERCTAAPDKLAKMKEEKDEVAIGLLAESALLRQLGRGAEARALVEPLLAMDKSVFKGSTRDDYCLAAAHYEIAAVAWMGVCDQNTWPQGNADEVGAFRRQKAEECRQYLDKVSKWEAFVLDARFGLRVKAGIETVEWLRTRKGWA</sequence>
<feature type="compositionally biased region" description="Basic and acidic residues" evidence="5">
    <location>
        <begin position="287"/>
        <end position="306"/>
    </location>
</feature>
<dbReference type="PANTHER" id="PTHR31859">
    <property type="entry name" value="TETRATRICOPEPTIDE REPEAT PROTEIN 39 FAMILY MEMBER"/>
    <property type="match status" value="1"/>
</dbReference>
<evidence type="ECO:0000256" key="3">
    <source>
        <dbReference type="ARBA" id="ARBA00019539"/>
    </source>
</evidence>
<dbReference type="EMBL" id="OUUZ01000015">
    <property type="protein sequence ID" value="SPQ25374.1"/>
    <property type="molecule type" value="Genomic_DNA"/>
</dbReference>
<dbReference type="GO" id="GO:0005741">
    <property type="term" value="C:mitochondrial outer membrane"/>
    <property type="evidence" value="ECO:0007669"/>
    <property type="project" value="TreeGrafter"/>
</dbReference>
<accession>A0A3S4F5R8</accession>
<feature type="region of interest" description="Disordered" evidence="5">
    <location>
        <begin position="119"/>
        <end position="140"/>
    </location>
</feature>
<feature type="region of interest" description="Disordered" evidence="5">
    <location>
        <begin position="322"/>
        <end position="343"/>
    </location>
</feature>
<feature type="transmembrane region" description="Helical" evidence="6">
    <location>
        <begin position="375"/>
        <end position="394"/>
    </location>
</feature>
<evidence type="ECO:0000256" key="1">
    <source>
        <dbReference type="ARBA" id="ARBA00011408"/>
    </source>
</evidence>
<proteinExistence type="predicted"/>
<feature type="transmembrane region" description="Helical" evidence="6">
    <location>
        <begin position="415"/>
        <end position="431"/>
    </location>
</feature>
<evidence type="ECO:0000256" key="2">
    <source>
        <dbReference type="ARBA" id="ARBA00018424"/>
    </source>
</evidence>
<organism evidence="7 8">
    <name type="scientific">Thermothielavioides terrestris</name>
    <dbReference type="NCBI Taxonomy" id="2587410"/>
    <lineage>
        <taxon>Eukaryota</taxon>
        <taxon>Fungi</taxon>
        <taxon>Dikarya</taxon>
        <taxon>Ascomycota</taxon>
        <taxon>Pezizomycotina</taxon>
        <taxon>Sordariomycetes</taxon>
        <taxon>Sordariomycetidae</taxon>
        <taxon>Sordariales</taxon>
        <taxon>Chaetomiaceae</taxon>
        <taxon>Thermothielavioides</taxon>
    </lineage>
</organism>
<evidence type="ECO:0000313" key="7">
    <source>
        <dbReference type="EMBL" id="SPQ25374.1"/>
    </source>
</evidence>
<name>A0A3S4F5R8_9PEZI</name>
<feature type="region of interest" description="Disordered" evidence="5">
    <location>
        <begin position="447"/>
        <end position="470"/>
    </location>
</feature>
<dbReference type="Proteomes" id="UP000289323">
    <property type="component" value="Unassembled WGS sequence"/>
</dbReference>
<dbReference type="GO" id="GO:0005634">
    <property type="term" value="C:nucleus"/>
    <property type="evidence" value="ECO:0007669"/>
    <property type="project" value="TreeGrafter"/>
</dbReference>
<evidence type="ECO:0000256" key="4">
    <source>
        <dbReference type="ARBA" id="ARBA00043897"/>
    </source>
</evidence>
<keyword evidence="6" id="KW-0472">Membrane</keyword>
<keyword evidence="6" id="KW-0812">Transmembrane</keyword>